<gene>
    <name evidence="6" type="ORF">D5018_07830</name>
</gene>
<dbReference type="PRINTS" id="PR01021">
    <property type="entry name" value="OMPADOMAIN"/>
</dbReference>
<dbReference type="PROSITE" id="PS51257">
    <property type="entry name" value="PROKAR_LIPOPROTEIN"/>
    <property type="match status" value="1"/>
</dbReference>
<dbReference type="CDD" id="cd07185">
    <property type="entry name" value="OmpA_C-like"/>
    <property type="match status" value="1"/>
</dbReference>
<evidence type="ECO:0000256" key="4">
    <source>
        <dbReference type="PROSITE-ProRule" id="PRU00473"/>
    </source>
</evidence>
<keyword evidence="3" id="KW-0998">Cell outer membrane</keyword>
<dbReference type="RefSeq" id="WP_121838449.1">
    <property type="nucleotide sequence ID" value="NZ_ML014767.1"/>
</dbReference>
<dbReference type="Proteomes" id="UP000281474">
    <property type="component" value="Unassembled WGS sequence"/>
</dbReference>
<dbReference type="SUPFAM" id="SSF103088">
    <property type="entry name" value="OmpA-like"/>
    <property type="match status" value="1"/>
</dbReference>
<dbReference type="Gene3D" id="3.30.1330.60">
    <property type="entry name" value="OmpA-like domain"/>
    <property type="match status" value="1"/>
</dbReference>
<dbReference type="OrthoDB" id="9805832at2"/>
<name>A0A3L8PYF3_9GAMM</name>
<organism evidence="6 7">
    <name type="scientific">Parashewanella curva</name>
    <dbReference type="NCBI Taxonomy" id="2338552"/>
    <lineage>
        <taxon>Bacteria</taxon>
        <taxon>Pseudomonadati</taxon>
        <taxon>Pseudomonadota</taxon>
        <taxon>Gammaproteobacteria</taxon>
        <taxon>Alteromonadales</taxon>
        <taxon>Shewanellaceae</taxon>
        <taxon>Parashewanella</taxon>
    </lineage>
</organism>
<reference evidence="6 7" key="1">
    <citation type="submission" date="2018-09" db="EMBL/GenBank/DDBJ databases">
        <title>Phylogeny of the Shewanellaceae, and recommendation for two new genera, Pseudoshewanella and Parashewanella.</title>
        <authorList>
            <person name="Wang G."/>
        </authorList>
    </citation>
    <scope>NUCLEOTIDE SEQUENCE [LARGE SCALE GENOMIC DNA]</scope>
    <source>
        <strain evidence="6 7">C51</strain>
    </source>
</reference>
<evidence type="ECO:0000256" key="1">
    <source>
        <dbReference type="ARBA" id="ARBA00004442"/>
    </source>
</evidence>
<dbReference type="InterPro" id="IPR006665">
    <property type="entry name" value="OmpA-like"/>
</dbReference>
<sequence length="202" mass="22929">MKLWMILLSLVVVTGCSMRDMQPMTGKTAQLHNLNDPDGDGVVLARERCTGTIAKAEIDNYGCGTVKKYQERRELKIQFANDSAYLAPKYYGQIETLADFLTQYPDTKVVIEGHCSKVGDYQHNLELSQNRAEAVVNVLVKQFSINPSRLTAKGYSYDRPVDDSHDSYAHSRNRRVMAEVTGEKSAADYKWDIYTVDKQEKY</sequence>
<protein>
    <submittedName>
        <fullName evidence="6">OmpA family protein</fullName>
    </submittedName>
</protein>
<feature type="domain" description="OmpA-like" evidence="5">
    <location>
        <begin position="66"/>
        <end position="184"/>
    </location>
</feature>
<dbReference type="InterPro" id="IPR006664">
    <property type="entry name" value="OMP_bac"/>
</dbReference>
<evidence type="ECO:0000256" key="3">
    <source>
        <dbReference type="ARBA" id="ARBA00023237"/>
    </source>
</evidence>
<comment type="caution">
    <text evidence="6">The sequence shown here is derived from an EMBL/GenBank/DDBJ whole genome shotgun (WGS) entry which is preliminary data.</text>
</comment>
<dbReference type="Pfam" id="PF00691">
    <property type="entry name" value="OmpA"/>
    <property type="match status" value="1"/>
</dbReference>
<evidence type="ECO:0000313" key="7">
    <source>
        <dbReference type="Proteomes" id="UP000281474"/>
    </source>
</evidence>
<dbReference type="InterPro" id="IPR036737">
    <property type="entry name" value="OmpA-like_sf"/>
</dbReference>
<dbReference type="PROSITE" id="PS51123">
    <property type="entry name" value="OMPA_2"/>
    <property type="match status" value="1"/>
</dbReference>
<dbReference type="AlphaFoldDB" id="A0A3L8PYF3"/>
<dbReference type="InterPro" id="IPR050330">
    <property type="entry name" value="Bact_OuterMem_StrucFunc"/>
</dbReference>
<dbReference type="GO" id="GO:0009279">
    <property type="term" value="C:cell outer membrane"/>
    <property type="evidence" value="ECO:0007669"/>
    <property type="project" value="UniProtKB-SubCell"/>
</dbReference>
<dbReference type="PANTHER" id="PTHR30329:SF21">
    <property type="entry name" value="LIPOPROTEIN YIAD-RELATED"/>
    <property type="match status" value="1"/>
</dbReference>
<dbReference type="EMBL" id="QZEI01000018">
    <property type="protein sequence ID" value="RLV60295.1"/>
    <property type="molecule type" value="Genomic_DNA"/>
</dbReference>
<evidence type="ECO:0000256" key="2">
    <source>
        <dbReference type="ARBA" id="ARBA00023136"/>
    </source>
</evidence>
<evidence type="ECO:0000259" key="5">
    <source>
        <dbReference type="PROSITE" id="PS51123"/>
    </source>
</evidence>
<evidence type="ECO:0000313" key="6">
    <source>
        <dbReference type="EMBL" id="RLV60295.1"/>
    </source>
</evidence>
<keyword evidence="7" id="KW-1185">Reference proteome</keyword>
<proteinExistence type="predicted"/>
<dbReference type="PANTHER" id="PTHR30329">
    <property type="entry name" value="STATOR ELEMENT OF FLAGELLAR MOTOR COMPLEX"/>
    <property type="match status" value="1"/>
</dbReference>
<comment type="subcellular location">
    <subcellularLocation>
        <location evidence="1">Cell outer membrane</location>
    </subcellularLocation>
</comment>
<keyword evidence="2 4" id="KW-0472">Membrane</keyword>
<accession>A0A3L8PYF3</accession>